<keyword evidence="1" id="KW-0812">Transmembrane</keyword>
<keyword evidence="2" id="KW-0732">Signal</keyword>
<reference evidence="3 4" key="1">
    <citation type="submission" date="2016-04" db="EMBL/GenBank/DDBJ databases">
        <title>A degradative enzymes factory behind the ericoid mycorrhizal symbiosis.</title>
        <authorList>
            <consortium name="DOE Joint Genome Institute"/>
            <person name="Martino E."/>
            <person name="Morin E."/>
            <person name="Grelet G."/>
            <person name="Kuo A."/>
            <person name="Kohler A."/>
            <person name="Daghino S."/>
            <person name="Barry K."/>
            <person name="Choi C."/>
            <person name="Cichocki N."/>
            <person name="Clum A."/>
            <person name="Copeland A."/>
            <person name="Hainaut M."/>
            <person name="Haridas S."/>
            <person name="Labutti K."/>
            <person name="Lindquist E."/>
            <person name="Lipzen A."/>
            <person name="Khouja H.-R."/>
            <person name="Murat C."/>
            <person name="Ohm R."/>
            <person name="Olson A."/>
            <person name="Spatafora J."/>
            <person name="Veneault-Fourrey C."/>
            <person name="Henrissat B."/>
            <person name="Grigoriev I."/>
            <person name="Martin F."/>
            <person name="Perotto S."/>
        </authorList>
    </citation>
    <scope>NUCLEOTIDE SEQUENCE [LARGE SCALE GENOMIC DNA]</scope>
    <source>
        <strain evidence="3 4">F</strain>
    </source>
</reference>
<dbReference type="InterPro" id="IPR028000">
    <property type="entry name" value="Pma1"/>
</dbReference>
<keyword evidence="1" id="KW-1133">Transmembrane helix</keyword>
<dbReference type="Pfam" id="PF14610">
    <property type="entry name" value="Psg1"/>
    <property type="match status" value="1"/>
</dbReference>
<evidence type="ECO:0000256" key="2">
    <source>
        <dbReference type="SAM" id="SignalP"/>
    </source>
</evidence>
<proteinExistence type="predicted"/>
<evidence type="ECO:0000256" key="1">
    <source>
        <dbReference type="SAM" id="Phobius"/>
    </source>
</evidence>
<keyword evidence="4" id="KW-1185">Reference proteome</keyword>
<gene>
    <name evidence="3" type="ORF">L207DRAFT_598893</name>
</gene>
<feature type="signal peptide" evidence="2">
    <location>
        <begin position="1"/>
        <end position="23"/>
    </location>
</feature>
<keyword evidence="1" id="KW-0472">Membrane</keyword>
<accession>A0A2J6RI79</accession>
<sequence length="263" mass="28288">MCSTIASSLFAVALLLFGNTASAVPADPRAGEPSFATVVVGILTHSVTESPLDPWVSVNAIGKPIATITPFISTANGIATTRPVAFSSATIDASVGFYLWKIENDWLQGESLKNITLWINPMNPIDGQALSLGGSNFGITNKPADYYRARPTQAPKGQELYIALPLFFGVLILCVCGVSYFNRKHRKIDLGKVMGRRRGYGIGKSNRERLGLRKRNDGSIELQDLELTAGGQYRDSPLWKAMADSDVLGSVAGTPTGERQKAL</sequence>
<name>A0A2J6RI79_HYAVF</name>
<dbReference type="AlphaFoldDB" id="A0A2J6RI79"/>
<dbReference type="OrthoDB" id="4084551at2759"/>
<evidence type="ECO:0000313" key="4">
    <source>
        <dbReference type="Proteomes" id="UP000235786"/>
    </source>
</evidence>
<feature type="transmembrane region" description="Helical" evidence="1">
    <location>
        <begin position="160"/>
        <end position="181"/>
    </location>
</feature>
<organism evidence="3 4">
    <name type="scientific">Hyaloscypha variabilis (strain UAMH 11265 / GT02V1 / F)</name>
    <name type="common">Meliniomyces variabilis</name>
    <dbReference type="NCBI Taxonomy" id="1149755"/>
    <lineage>
        <taxon>Eukaryota</taxon>
        <taxon>Fungi</taxon>
        <taxon>Dikarya</taxon>
        <taxon>Ascomycota</taxon>
        <taxon>Pezizomycotina</taxon>
        <taxon>Leotiomycetes</taxon>
        <taxon>Helotiales</taxon>
        <taxon>Hyaloscyphaceae</taxon>
        <taxon>Hyaloscypha</taxon>
        <taxon>Hyaloscypha variabilis</taxon>
    </lineage>
</organism>
<feature type="chain" id="PRO_5014405430" evidence="2">
    <location>
        <begin position="24"/>
        <end position="263"/>
    </location>
</feature>
<dbReference type="Proteomes" id="UP000235786">
    <property type="component" value="Unassembled WGS sequence"/>
</dbReference>
<dbReference type="EMBL" id="KZ613948">
    <property type="protein sequence ID" value="PMD38216.1"/>
    <property type="molecule type" value="Genomic_DNA"/>
</dbReference>
<protein>
    <submittedName>
        <fullName evidence="3">Uncharacterized protein</fullName>
    </submittedName>
</protein>
<evidence type="ECO:0000313" key="3">
    <source>
        <dbReference type="EMBL" id="PMD38216.1"/>
    </source>
</evidence>